<evidence type="ECO:0000313" key="1">
    <source>
        <dbReference type="EMBL" id="MBB3173009.1"/>
    </source>
</evidence>
<protein>
    <submittedName>
        <fullName evidence="1">Uncharacterized protein</fullName>
    </submittedName>
</protein>
<dbReference type="RefSeq" id="WP_246330032.1">
    <property type="nucleotide sequence ID" value="NZ_JABXXQ010000023.1"/>
</dbReference>
<comment type="caution">
    <text evidence="1">The sequence shown here is derived from an EMBL/GenBank/DDBJ whole genome shotgun (WGS) entry which is preliminary data.</text>
</comment>
<sequence length="81" mass="8725">MRIAALTAAAKVTPQMAQMTPVWSPNGPAAMATAEQIAMAVACELTRIVIFFRIGKMVPNRRNIWGAFNRVVASAAPARLE</sequence>
<reference evidence="1 2" key="1">
    <citation type="submission" date="2020-08" db="EMBL/GenBank/DDBJ databases">
        <title>Genomic Encyclopedia of Type Strains, Phase III (KMG-III): the genomes of soil and plant-associated and newly described type strains.</title>
        <authorList>
            <person name="Whitman W."/>
        </authorList>
    </citation>
    <scope>NUCLEOTIDE SEQUENCE [LARGE SCALE GENOMIC DNA]</scope>
    <source>
        <strain evidence="1 2">CECT 8088</strain>
    </source>
</reference>
<evidence type="ECO:0000313" key="2">
    <source>
        <dbReference type="Proteomes" id="UP000557688"/>
    </source>
</evidence>
<keyword evidence="2" id="KW-1185">Reference proteome</keyword>
<dbReference type="Proteomes" id="UP000557688">
    <property type="component" value="Unassembled WGS sequence"/>
</dbReference>
<proteinExistence type="predicted"/>
<name>A0A839V0D4_9PROT</name>
<accession>A0A839V0D4</accession>
<dbReference type="EMBL" id="JACHXV010000003">
    <property type="protein sequence ID" value="MBB3173009.1"/>
    <property type="molecule type" value="Genomic_DNA"/>
</dbReference>
<organism evidence="1 2">
    <name type="scientific">Endobacter medicaginis</name>
    <dbReference type="NCBI Taxonomy" id="1181271"/>
    <lineage>
        <taxon>Bacteria</taxon>
        <taxon>Pseudomonadati</taxon>
        <taxon>Pseudomonadota</taxon>
        <taxon>Alphaproteobacteria</taxon>
        <taxon>Acetobacterales</taxon>
        <taxon>Acetobacteraceae</taxon>
        <taxon>Endobacter</taxon>
    </lineage>
</organism>
<gene>
    <name evidence="1" type="ORF">FHR90_000827</name>
</gene>
<dbReference type="AlphaFoldDB" id="A0A839V0D4"/>